<evidence type="ECO:0000313" key="4">
    <source>
        <dbReference type="Proteomes" id="UP000782554"/>
    </source>
</evidence>
<dbReference type="EMBL" id="JAIGNU010000002">
    <property type="protein sequence ID" value="MBX7501930.1"/>
    <property type="molecule type" value="Genomic_DNA"/>
</dbReference>
<keyword evidence="4" id="KW-1185">Reference proteome</keyword>
<evidence type="ECO:0000256" key="1">
    <source>
        <dbReference type="ARBA" id="ARBA00008580"/>
    </source>
</evidence>
<accession>A0ABS7JW85</accession>
<sequence length="84" mass="9260">MPTIRKTITLSDTQDAWIKRQIARGAFTNDSEYIRDLVRRDQEAQAKLAGLKQAIAEGLESDLSDRSLDAIWAEAEDRAGAVGA</sequence>
<evidence type="ECO:0000256" key="2">
    <source>
        <dbReference type="ARBA" id="ARBA00022649"/>
    </source>
</evidence>
<organism evidence="3 4">
    <name type="scientific">Qipengyuania mesophila</name>
    <dbReference type="NCBI Taxonomy" id="2867246"/>
    <lineage>
        <taxon>Bacteria</taxon>
        <taxon>Pseudomonadati</taxon>
        <taxon>Pseudomonadota</taxon>
        <taxon>Alphaproteobacteria</taxon>
        <taxon>Sphingomonadales</taxon>
        <taxon>Erythrobacteraceae</taxon>
        <taxon>Qipengyuania</taxon>
    </lineage>
</organism>
<dbReference type="PANTHER" id="PTHR36582:SF2">
    <property type="entry name" value="ANTITOXIN PARD"/>
    <property type="match status" value="1"/>
</dbReference>
<dbReference type="RefSeq" id="WP_221603116.1">
    <property type="nucleotide sequence ID" value="NZ_JAIGNU010000002.1"/>
</dbReference>
<comment type="similarity">
    <text evidence="1">Belongs to the ParD antitoxin family.</text>
</comment>
<dbReference type="InterPro" id="IPR038296">
    <property type="entry name" value="ParD_sf"/>
</dbReference>
<protein>
    <submittedName>
        <fullName evidence="3">Type II toxin-antitoxin system ParD family antitoxin</fullName>
    </submittedName>
</protein>
<keyword evidence="2" id="KW-1277">Toxin-antitoxin system</keyword>
<dbReference type="SUPFAM" id="SSF47598">
    <property type="entry name" value="Ribbon-helix-helix"/>
    <property type="match status" value="1"/>
</dbReference>
<evidence type="ECO:0000313" key="3">
    <source>
        <dbReference type="EMBL" id="MBX7501930.1"/>
    </source>
</evidence>
<dbReference type="InterPro" id="IPR010985">
    <property type="entry name" value="Ribbon_hlx_hlx"/>
</dbReference>
<dbReference type="Gene3D" id="6.10.10.120">
    <property type="entry name" value="Antitoxin ParD1-like"/>
    <property type="match status" value="1"/>
</dbReference>
<comment type="caution">
    <text evidence="3">The sequence shown here is derived from an EMBL/GenBank/DDBJ whole genome shotgun (WGS) entry which is preliminary data.</text>
</comment>
<dbReference type="Proteomes" id="UP000782554">
    <property type="component" value="Unassembled WGS sequence"/>
</dbReference>
<dbReference type="InterPro" id="IPR022789">
    <property type="entry name" value="ParD"/>
</dbReference>
<name>A0ABS7JW85_9SPHN</name>
<dbReference type="PANTHER" id="PTHR36582">
    <property type="entry name" value="ANTITOXIN PARD"/>
    <property type="match status" value="1"/>
</dbReference>
<proteinExistence type="inferred from homology"/>
<dbReference type="NCBIfam" id="TIGR02606">
    <property type="entry name" value="antidote_CC2985"/>
    <property type="match status" value="1"/>
</dbReference>
<reference evidence="3 4" key="1">
    <citation type="submission" date="2021-08" db="EMBL/GenBank/DDBJ databases">
        <title>Comparative Genomics Analysis of the Genus Qipengyuania Reveals Extensive Genetic Diversity and Metabolic Versatility, Including the Description of Fifteen Novel Species.</title>
        <authorList>
            <person name="Liu Y."/>
        </authorList>
    </citation>
    <scope>NUCLEOTIDE SEQUENCE [LARGE SCALE GENOMIC DNA]</scope>
    <source>
        <strain evidence="3 4">YG27</strain>
    </source>
</reference>
<dbReference type="Pfam" id="PF03693">
    <property type="entry name" value="ParD_antitoxin"/>
    <property type="match status" value="1"/>
</dbReference>
<gene>
    <name evidence="3" type="ORF">K3181_10800</name>
</gene>